<accession>A0AA87ZKR5</accession>
<dbReference type="AlphaFoldDB" id="A0AA87ZKR5"/>
<protein>
    <submittedName>
        <fullName evidence="1">Uncharacterized protein</fullName>
    </submittedName>
</protein>
<gene>
    <name evidence="1" type="ORF">TIFTF001_005855</name>
</gene>
<keyword evidence="2" id="KW-1185">Reference proteome</keyword>
<reference evidence="1" key="1">
    <citation type="submission" date="2023-07" db="EMBL/GenBank/DDBJ databases">
        <title>draft genome sequence of fig (Ficus carica).</title>
        <authorList>
            <person name="Takahashi T."/>
            <person name="Nishimura K."/>
        </authorList>
    </citation>
    <scope>NUCLEOTIDE SEQUENCE</scope>
</reference>
<evidence type="ECO:0000313" key="1">
    <source>
        <dbReference type="EMBL" id="GMN36247.1"/>
    </source>
</evidence>
<proteinExistence type="predicted"/>
<dbReference type="EMBL" id="BTGU01000006">
    <property type="protein sequence ID" value="GMN36247.1"/>
    <property type="molecule type" value="Genomic_DNA"/>
</dbReference>
<dbReference type="PANTHER" id="PTHR36071:SF1">
    <property type="entry name" value="DNA DOUBLE-STRAND BREAK REPAIR PROTEIN"/>
    <property type="match status" value="1"/>
</dbReference>
<dbReference type="Proteomes" id="UP001187192">
    <property type="component" value="Unassembled WGS sequence"/>
</dbReference>
<name>A0AA87ZKR5_FICCA</name>
<comment type="caution">
    <text evidence="1">The sequence shown here is derived from an EMBL/GenBank/DDBJ whole genome shotgun (WGS) entry which is preliminary data.</text>
</comment>
<sequence>MVVMEKANFFPTDIESILSKINHQQKQIQQKRRWLLGLSTSEEEHNQSKKLKFLDTSSLPESFLREDDMFYETVKSSVEEALGLRPKTVQQADLDDLQLLSVSDIPGAISSCIDNLTTKGLYILAKTLTGGRTECEKTRPKIKKVVRESLSVVFRGLNSKHRHDPHLMQLCRQITQLLNDPRNFRDDHVPFLTSRFATQCAAVQKVLAELWNFPQQTLVAMHKKLRGVKPSTPQLQQKKNGQCKNYLVGRVRKISKQMLSKLDKGGDLPEPLAKAMAIADLSIKLTPGFHYANTMGFYKFSPEVKLLQGEITKAIWLVKTKVGLAELQNVKNLLDPDAKVSNRCLRSAVRQLLTVYLFECSDMDTVPKSLLETLAVINKNRSVPDECDLKNAIEDEMECIMNLSAHKKQVLLDLLPASDFDVDFTDAYVEDLEESDDDEHCIVNEDCNMDEERGLDNNISQHSSCHSVGSDHEVESTAESVPTNMKFLPGASTSKEDPCTLAPDERSNGGFVDGLESQTSTGVYVANFSFGEAKEMDENKQTTCKNRYLAIQVACDETSMVAYNLIGHVLKELGDKEGLDLDSNCSSNLDDDCENKEEIEQEKKRSPLKESDEMTVVRVTEELISSFPKSEIHKGKEFVSSFPQLFYQTAPRCNLEQKGNKNVEEVGGPTVMLPFSKALAIKLKLKRQSLIKN</sequence>
<evidence type="ECO:0000313" key="2">
    <source>
        <dbReference type="Proteomes" id="UP001187192"/>
    </source>
</evidence>
<organism evidence="1 2">
    <name type="scientific">Ficus carica</name>
    <name type="common">Common fig</name>
    <dbReference type="NCBI Taxonomy" id="3494"/>
    <lineage>
        <taxon>Eukaryota</taxon>
        <taxon>Viridiplantae</taxon>
        <taxon>Streptophyta</taxon>
        <taxon>Embryophyta</taxon>
        <taxon>Tracheophyta</taxon>
        <taxon>Spermatophyta</taxon>
        <taxon>Magnoliopsida</taxon>
        <taxon>eudicotyledons</taxon>
        <taxon>Gunneridae</taxon>
        <taxon>Pentapetalae</taxon>
        <taxon>rosids</taxon>
        <taxon>fabids</taxon>
        <taxon>Rosales</taxon>
        <taxon>Moraceae</taxon>
        <taxon>Ficeae</taxon>
        <taxon>Ficus</taxon>
    </lineage>
</organism>
<dbReference type="PANTHER" id="PTHR36071">
    <property type="entry name" value="DNA DOUBLE-STRAND BREAK REPAIR PROTEIN"/>
    <property type="match status" value="1"/>
</dbReference>